<accession>A0AAV8Y9G1</accession>
<keyword evidence="3" id="KW-1185">Reference proteome</keyword>
<evidence type="ECO:0000256" key="1">
    <source>
        <dbReference type="SAM" id="MobiDB-lite"/>
    </source>
</evidence>
<sequence>MTIGFGVLVLVSDITQDPSSQSASTSASSEVQQQHQLRDSRKEEVTTNTMPFYNPDPAKWILTERLIDYIAQNDIAQNLELDFKLTKRIFGDKARFLNKNDFIKKNG</sequence>
<dbReference type="EMBL" id="JANEYF010002376">
    <property type="protein sequence ID" value="KAJ8947445.1"/>
    <property type="molecule type" value="Genomic_DNA"/>
</dbReference>
<feature type="compositionally biased region" description="Basic and acidic residues" evidence="1">
    <location>
        <begin position="36"/>
        <end position="45"/>
    </location>
</feature>
<name>A0AAV8Y9G1_9CUCU</name>
<protein>
    <submittedName>
        <fullName evidence="2">Uncharacterized protein</fullName>
    </submittedName>
</protein>
<proteinExistence type="predicted"/>
<dbReference type="AlphaFoldDB" id="A0AAV8Y9G1"/>
<gene>
    <name evidence="2" type="ORF">NQ314_008604</name>
</gene>
<feature type="region of interest" description="Disordered" evidence="1">
    <location>
        <begin position="17"/>
        <end position="51"/>
    </location>
</feature>
<organism evidence="2 3">
    <name type="scientific">Rhamnusium bicolor</name>
    <dbReference type="NCBI Taxonomy" id="1586634"/>
    <lineage>
        <taxon>Eukaryota</taxon>
        <taxon>Metazoa</taxon>
        <taxon>Ecdysozoa</taxon>
        <taxon>Arthropoda</taxon>
        <taxon>Hexapoda</taxon>
        <taxon>Insecta</taxon>
        <taxon>Pterygota</taxon>
        <taxon>Neoptera</taxon>
        <taxon>Endopterygota</taxon>
        <taxon>Coleoptera</taxon>
        <taxon>Polyphaga</taxon>
        <taxon>Cucujiformia</taxon>
        <taxon>Chrysomeloidea</taxon>
        <taxon>Cerambycidae</taxon>
        <taxon>Lepturinae</taxon>
        <taxon>Rhagiini</taxon>
        <taxon>Rhamnusium</taxon>
    </lineage>
</organism>
<evidence type="ECO:0000313" key="2">
    <source>
        <dbReference type="EMBL" id="KAJ8947445.1"/>
    </source>
</evidence>
<feature type="compositionally biased region" description="Low complexity" evidence="1">
    <location>
        <begin position="19"/>
        <end position="34"/>
    </location>
</feature>
<dbReference type="Proteomes" id="UP001162156">
    <property type="component" value="Unassembled WGS sequence"/>
</dbReference>
<evidence type="ECO:0000313" key="3">
    <source>
        <dbReference type="Proteomes" id="UP001162156"/>
    </source>
</evidence>
<reference evidence="2" key="1">
    <citation type="journal article" date="2023" name="Insect Mol. Biol.">
        <title>Genome sequencing provides insights into the evolution of gene families encoding plant cell wall-degrading enzymes in longhorned beetles.</title>
        <authorList>
            <person name="Shin N.R."/>
            <person name="Okamura Y."/>
            <person name="Kirsch R."/>
            <person name="Pauchet Y."/>
        </authorList>
    </citation>
    <scope>NUCLEOTIDE SEQUENCE</scope>
    <source>
        <strain evidence="2">RBIC_L_NR</strain>
    </source>
</reference>
<comment type="caution">
    <text evidence="2">The sequence shown here is derived from an EMBL/GenBank/DDBJ whole genome shotgun (WGS) entry which is preliminary data.</text>
</comment>